<dbReference type="SUPFAM" id="SSF56281">
    <property type="entry name" value="Metallo-hydrolase/oxidoreductase"/>
    <property type="match status" value="1"/>
</dbReference>
<dbReference type="STRING" id="1838280.A6M21_07120"/>
<evidence type="ECO:0000313" key="2">
    <source>
        <dbReference type="EMBL" id="OAT84992.1"/>
    </source>
</evidence>
<accession>A0A1B7LG96</accession>
<dbReference type="EMBL" id="LYVF01000085">
    <property type="protein sequence ID" value="OAT84992.1"/>
    <property type="molecule type" value="Genomic_DNA"/>
</dbReference>
<dbReference type="AlphaFoldDB" id="A0A1B7LG96"/>
<dbReference type="InterPro" id="IPR036866">
    <property type="entry name" value="RibonucZ/Hydroxyglut_hydro"/>
</dbReference>
<dbReference type="RefSeq" id="WP_066667131.1">
    <property type="nucleotide sequence ID" value="NZ_LYVF01000085.1"/>
</dbReference>
<dbReference type="CDD" id="cd07725">
    <property type="entry name" value="TTHA1429-like_MBL-fold"/>
    <property type="match status" value="1"/>
</dbReference>
<protein>
    <submittedName>
        <fullName evidence="2">MBL fold metallo-hydrolase</fullName>
    </submittedName>
</protein>
<dbReference type="InterPro" id="IPR050662">
    <property type="entry name" value="Sec-metab_biosynth-thioest"/>
</dbReference>
<reference evidence="2 3" key="1">
    <citation type="submission" date="2016-04" db="EMBL/GenBank/DDBJ databases">
        <authorList>
            <person name="Evans L.H."/>
            <person name="Alamgir A."/>
            <person name="Owens N."/>
            <person name="Weber N.D."/>
            <person name="Virtaneva K."/>
            <person name="Barbian K."/>
            <person name="Babar A."/>
            <person name="Rosenke K."/>
        </authorList>
    </citation>
    <scope>NUCLEOTIDE SEQUENCE [LARGE SCALE GENOMIC DNA]</scope>
    <source>
        <strain evidence="2 3">LMa1</strain>
    </source>
</reference>
<dbReference type="OrthoDB" id="9761531at2"/>
<dbReference type="GO" id="GO:0016787">
    <property type="term" value="F:hydrolase activity"/>
    <property type="evidence" value="ECO:0007669"/>
    <property type="project" value="UniProtKB-KW"/>
</dbReference>
<dbReference type="PANTHER" id="PTHR23131:SF4">
    <property type="entry name" value="METALLO-BETA-LACTAMASE SUPERFAMILY POTEIN"/>
    <property type="match status" value="1"/>
</dbReference>
<organism evidence="2 3">
    <name type="scientific">Desulfotomaculum copahuensis</name>
    <dbReference type="NCBI Taxonomy" id="1838280"/>
    <lineage>
        <taxon>Bacteria</taxon>
        <taxon>Bacillati</taxon>
        <taxon>Bacillota</taxon>
        <taxon>Clostridia</taxon>
        <taxon>Eubacteriales</taxon>
        <taxon>Desulfotomaculaceae</taxon>
        <taxon>Desulfotomaculum</taxon>
    </lineage>
</organism>
<keyword evidence="3" id="KW-1185">Reference proteome</keyword>
<dbReference type="Gene3D" id="3.60.15.10">
    <property type="entry name" value="Ribonuclease Z/Hydroxyacylglutathione hydrolase-like"/>
    <property type="match status" value="1"/>
</dbReference>
<evidence type="ECO:0000259" key="1">
    <source>
        <dbReference type="SMART" id="SM00849"/>
    </source>
</evidence>
<dbReference type="Gene3D" id="1.10.10.10">
    <property type="entry name" value="Winged helix-like DNA-binding domain superfamily/Winged helix DNA-binding domain"/>
    <property type="match status" value="1"/>
</dbReference>
<feature type="domain" description="Metallo-beta-lactamase" evidence="1">
    <location>
        <begin position="22"/>
        <end position="235"/>
    </location>
</feature>
<name>A0A1B7LG96_9FIRM</name>
<dbReference type="InterPro" id="IPR048933">
    <property type="entry name" value="B_lactamase-like_C"/>
</dbReference>
<dbReference type="SMART" id="SM00849">
    <property type="entry name" value="Lactamase_B"/>
    <property type="match status" value="1"/>
</dbReference>
<comment type="caution">
    <text evidence="2">The sequence shown here is derived from an EMBL/GenBank/DDBJ whole genome shotgun (WGS) entry which is preliminary data.</text>
</comment>
<proteinExistence type="predicted"/>
<dbReference type="InterPro" id="IPR001279">
    <property type="entry name" value="Metallo-B-lactamas"/>
</dbReference>
<dbReference type="PANTHER" id="PTHR23131">
    <property type="entry name" value="ENDORIBONUCLEASE LACTB2"/>
    <property type="match status" value="1"/>
</dbReference>
<dbReference type="Proteomes" id="UP000078532">
    <property type="component" value="Unassembled WGS sequence"/>
</dbReference>
<keyword evidence="2" id="KW-0378">Hydrolase</keyword>
<sequence length="320" mass="36385">MQEIEKYGICQVRLPLPFRLNHVNCYAIKGRAGWWLVDSGLNDEPTRRTWLDFMREYQIRGRDIKGIYLTHYHPDHYGAAGWLQQLSGAPVYISATDAGAADLYWRHGEETFKAVYSLFTENGMPAELTEAVVESALRLLSRVRPHPEEISTLAAGEVQLGDYIYQVLATPGHSDGHLCFYQQDNHILFSGDHLLPQITSNISLWPFADPNPLKNFLQSLAENHRLPDCLVLPAHGNSFTGVQQRVSQLEAHHRERLELMRRVASPGATAYDVCRQVFKEELSLHEIRFAMAETLAHLVFLVERGELKKRYGGGVNIYFG</sequence>
<dbReference type="InterPro" id="IPR036388">
    <property type="entry name" value="WH-like_DNA-bd_sf"/>
</dbReference>
<dbReference type="Pfam" id="PF00753">
    <property type="entry name" value="Lactamase_B"/>
    <property type="match status" value="1"/>
</dbReference>
<gene>
    <name evidence="2" type="ORF">A6M21_07120</name>
</gene>
<evidence type="ECO:0000313" key="3">
    <source>
        <dbReference type="Proteomes" id="UP000078532"/>
    </source>
</evidence>
<dbReference type="Pfam" id="PF21221">
    <property type="entry name" value="B_lactamase-like_C"/>
    <property type="match status" value="1"/>
</dbReference>